<comment type="similarity">
    <text evidence="2">Belongs to the internalin family.</text>
</comment>
<reference evidence="12 13" key="1">
    <citation type="submission" date="2020-03" db="EMBL/GenBank/DDBJ databases">
        <title>Soil Listeria distribution.</title>
        <authorList>
            <person name="Liao J."/>
            <person name="Wiedmann M."/>
        </authorList>
    </citation>
    <scope>NUCLEOTIDE SEQUENCE [LARGE SCALE GENOMIC DNA]</scope>
    <source>
        <strain evidence="12 13">FSL L7-0990</strain>
    </source>
</reference>
<comment type="subcellular location">
    <subcellularLocation>
        <location evidence="1">Secreted</location>
    </subcellularLocation>
</comment>
<feature type="chain" id="PRO_5033005039" evidence="8">
    <location>
        <begin position="27"/>
        <end position="1298"/>
    </location>
</feature>
<dbReference type="PANTHER" id="PTHR46652">
    <property type="entry name" value="LEUCINE-RICH REPEAT AND IQ DOMAIN-CONTAINING PROTEIN 1-RELATED"/>
    <property type="match status" value="1"/>
</dbReference>
<evidence type="ECO:0000256" key="6">
    <source>
        <dbReference type="ARBA" id="ARBA00022737"/>
    </source>
</evidence>
<dbReference type="InterPro" id="IPR003591">
    <property type="entry name" value="Leu-rich_rpt_typical-subtyp"/>
</dbReference>
<dbReference type="InterPro" id="IPR024634">
    <property type="entry name" value="Internalin_N"/>
</dbReference>
<dbReference type="RefSeq" id="WP_185545059.1">
    <property type="nucleotide sequence ID" value="NZ_JAARVD010000004.1"/>
</dbReference>
<feature type="domain" description="Internalin N-terminal" evidence="9">
    <location>
        <begin position="52"/>
        <end position="94"/>
    </location>
</feature>
<name>A0A842B1T6_9LIST</name>
<keyword evidence="5 8" id="KW-0732">Signal</keyword>
<keyword evidence="3" id="KW-0964">Secreted</keyword>
<keyword evidence="7" id="KW-0175">Coiled coil</keyword>
<evidence type="ECO:0000259" key="11">
    <source>
        <dbReference type="Pfam" id="PF18449"/>
    </source>
</evidence>
<dbReference type="EMBL" id="JAARVD010000004">
    <property type="protein sequence ID" value="MBC1796871.1"/>
    <property type="molecule type" value="Genomic_DNA"/>
</dbReference>
<feature type="coiled-coil region" evidence="7">
    <location>
        <begin position="873"/>
        <end position="911"/>
    </location>
</feature>
<keyword evidence="6" id="KW-0677">Repeat</keyword>
<evidence type="ECO:0000256" key="1">
    <source>
        <dbReference type="ARBA" id="ARBA00004613"/>
    </source>
</evidence>
<dbReference type="InterPro" id="IPR001611">
    <property type="entry name" value="Leu-rich_rpt"/>
</dbReference>
<dbReference type="InterPro" id="IPR054544">
    <property type="entry name" value="Pest_crys_Cry1Aa_dom-IV"/>
</dbReference>
<feature type="signal peptide" evidence="8">
    <location>
        <begin position="1"/>
        <end position="26"/>
    </location>
</feature>
<dbReference type="Gene3D" id="2.60.40.1220">
    <property type="match status" value="3"/>
</dbReference>
<dbReference type="Pfam" id="PF12799">
    <property type="entry name" value="LRR_4"/>
    <property type="match status" value="3"/>
</dbReference>
<evidence type="ECO:0000256" key="3">
    <source>
        <dbReference type="ARBA" id="ARBA00022525"/>
    </source>
</evidence>
<feature type="domain" description="Pesticidal crystal protein Cry1Aa" evidence="11">
    <location>
        <begin position="765"/>
        <end position="823"/>
    </location>
</feature>
<dbReference type="GO" id="GO:0005576">
    <property type="term" value="C:extracellular region"/>
    <property type="evidence" value="ECO:0007669"/>
    <property type="project" value="UniProtKB-SubCell"/>
</dbReference>
<dbReference type="InterPro" id="IPR013783">
    <property type="entry name" value="Ig-like_fold"/>
</dbReference>
<comment type="caution">
    <text evidence="12">The sequence shown here is derived from an EMBL/GenBank/DDBJ whole genome shotgun (WGS) entry which is preliminary data.</text>
</comment>
<accession>A0A842B1T6</accession>
<dbReference type="Pfam" id="PF18449">
    <property type="entry name" value="Endotoxin_C2"/>
    <property type="match status" value="3"/>
</dbReference>
<dbReference type="InterPro" id="IPR025875">
    <property type="entry name" value="Leu-rich_rpt_4"/>
</dbReference>
<dbReference type="Gene3D" id="2.60.40.10">
    <property type="entry name" value="Immunoglobulins"/>
    <property type="match status" value="1"/>
</dbReference>
<dbReference type="InterPro" id="IPR041498">
    <property type="entry name" value="Big_6"/>
</dbReference>
<dbReference type="Gene3D" id="1.10.8.390">
    <property type="entry name" value="Internalin N-terminal Cap domain-like"/>
    <property type="match status" value="3"/>
</dbReference>
<dbReference type="InterPro" id="IPR050836">
    <property type="entry name" value="SDS22/Internalin_LRR"/>
</dbReference>
<protein>
    <submittedName>
        <fullName evidence="12">Leucine-rich repeat domain-containing protein</fullName>
    </submittedName>
</protein>
<keyword evidence="4" id="KW-0433">Leucine-rich repeat</keyword>
<feature type="domain" description="Pesticidal crystal protein Cry1Aa" evidence="11">
    <location>
        <begin position="896"/>
        <end position="959"/>
    </location>
</feature>
<evidence type="ECO:0000313" key="12">
    <source>
        <dbReference type="EMBL" id="MBC1796871.1"/>
    </source>
</evidence>
<evidence type="ECO:0000259" key="9">
    <source>
        <dbReference type="Pfam" id="PF12354"/>
    </source>
</evidence>
<feature type="domain" description="Internalin N-terminal" evidence="9">
    <location>
        <begin position="326"/>
        <end position="358"/>
    </location>
</feature>
<evidence type="ECO:0000256" key="2">
    <source>
        <dbReference type="ARBA" id="ARBA00009432"/>
    </source>
</evidence>
<dbReference type="InterPro" id="IPR014755">
    <property type="entry name" value="Cu-Rt/internalin_Ig-like"/>
</dbReference>
<dbReference type="Gene3D" id="3.80.10.10">
    <property type="entry name" value="Ribonuclease Inhibitor"/>
    <property type="match status" value="2"/>
</dbReference>
<dbReference type="Pfam" id="PF12354">
    <property type="entry name" value="Internalin_N"/>
    <property type="match status" value="3"/>
</dbReference>
<sequence length="1298" mass="138815">MLKKCTISALAVLVTLSSPASMIAQANTVPTQSQESQTNKLMQAKQGGVQQVQASTVSLPAKISEVFPDTKLATAIAGTLGKAVSDTVTQADFDRITSINYYGKGITNLTGMEYLQNLDTAFLSTNNISNVLPLGNLTKLKTLELHTNKITDVSGLSDLVNLESLHLASNQISDISSLNKLTKLKSLYLHNQTVSYIQDISVLANMPDLTTLYGYGNKILDISPLEGLTKLTTVKLNNQIANTLPEVEDNLVNDSFSITNPTKGIAGMTASMSGTNVSFANDKITWSNQTGATGSVGVNFNYAGKNGWTFSGTLTQPWIKSVSMGAISTIFPDAKLATAIAGTLGKAVSDTVTQADLDVITSISYNNMGIKDLTGMEHLKNLDTAYLCTNAISDLSPLKNLTKLKTLEVHTNKITDVSELSDLVSLESLHLASNQISDISSLNKLTKLKSLYLHNQTAGYIQDISVLANMPDLTTLYGYGNKILDISPLEGLTKLTIVKLNSQLPLILPELEDNVTGNILSVDNPIVGVTGMTPTFSGTDVSFDSAANKIKWSNRHLPGTNTITATFNYTGKPGWTFGGSVSQTYTRAPSLGTIADVFPDPNLANIIATTLGKQVTDTVTHLDLETITDLDASDKGIHELTGMEKLTNLATTQLDGNNITDITPLLNLTQLTSVDITNQTVVFELVIEPLTNGILSVPNILQLPTGANLEVNGADVSYDSATNKVAWANVTAEIGDLEASFTMNDLPTGWSYSGLIQQAYEKDSLTLAEEEVARLFKDSQKKELASGITDVDIRQADEAVEGLANEADKVPLRADVILAWDLLHNGKATAAVNALFTNEDPTQDIKDDLVQTDIDNAQALVDAINDSHSADVKTDLQTKVAKAQAQLTAKKEEAEAQVAAEEAVYRLFENNDPLKTHLKDNTTQAAIDDAQALVDGLKDSPVKAVLHQELNRVNILFDAELAREALARETVNALFINQDPAGLLRPDATQADLDTAQTVVDEVLFSSAKAILQTDLNQAYQTYVLAVPEVAPITNASTTVTGKGIAGNTIIVKIGNDEYRETIRTDGTFTVLIPETQADTMVQVYQENAFGSKSLEVSIKVSNYMPSEAPVVNEVYPNQVNVTGTVPAGTKIVRLLVNGVAQRLVEPDVQGHFSIYSRFYSDGTVSNLRLKAGDKVTVDYGVRSTASQKTTVTVQSGAMKPQIDPVVAEATYVTGKVPVGTTTLRLTINGVSQRTIGAVNNLADLTVGGIDPNGNFRIYSRIIVGVDGKSCKLKDGDVVTIDAGIQAGGTDSTVIVGQ</sequence>
<feature type="domain" description="Bacterial Ig" evidence="10">
    <location>
        <begin position="1028"/>
        <end position="1102"/>
    </location>
</feature>
<feature type="domain" description="Internalin N-terminal" evidence="9">
    <location>
        <begin position="594"/>
        <end position="625"/>
    </location>
</feature>
<dbReference type="Pfam" id="PF17936">
    <property type="entry name" value="Big_6"/>
    <property type="match status" value="1"/>
</dbReference>
<evidence type="ECO:0000256" key="4">
    <source>
        <dbReference type="ARBA" id="ARBA00022614"/>
    </source>
</evidence>
<evidence type="ECO:0000256" key="5">
    <source>
        <dbReference type="ARBA" id="ARBA00022729"/>
    </source>
</evidence>
<dbReference type="PANTHER" id="PTHR46652:SF3">
    <property type="entry name" value="LEUCINE-RICH REPEAT-CONTAINING PROTEIN 9"/>
    <property type="match status" value="1"/>
</dbReference>
<dbReference type="InterPro" id="IPR032675">
    <property type="entry name" value="LRR_dom_sf"/>
</dbReference>
<organism evidence="12 13">
    <name type="scientific">Listeria booriae</name>
    <dbReference type="NCBI Taxonomy" id="1552123"/>
    <lineage>
        <taxon>Bacteria</taxon>
        <taxon>Bacillati</taxon>
        <taxon>Bacillota</taxon>
        <taxon>Bacilli</taxon>
        <taxon>Bacillales</taxon>
        <taxon>Listeriaceae</taxon>
        <taxon>Listeria</taxon>
    </lineage>
</organism>
<dbReference type="Proteomes" id="UP000548082">
    <property type="component" value="Unassembled WGS sequence"/>
</dbReference>
<proteinExistence type="inferred from homology"/>
<evidence type="ECO:0000256" key="8">
    <source>
        <dbReference type="SAM" id="SignalP"/>
    </source>
</evidence>
<dbReference type="SUPFAM" id="SSF52058">
    <property type="entry name" value="L domain-like"/>
    <property type="match status" value="2"/>
</dbReference>
<evidence type="ECO:0000313" key="13">
    <source>
        <dbReference type="Proteomes" id="UP000548082"/>
    </source>
</evidence>
<dbReference type="SMART" id="SM00369">
    <property type="entry name" value="LRR_TYP"/>
    <property type="match status" value="5"/>
</dbReference>
<dbReference type="PROSITE" id="PS51450">
    <property type="entry name" value="LRR"/>
    <property type="match status" value="7"/>
</dbReference>
<feature type="domain" description="Pesticidal crystal protein Cry1Aa" evidence="11">
    <location>
        <begin position="828"/>
        <end position="887"/>
    </location>
</feature>
<dbReference type="SMART" id="SM00365">
    <property type="entry name" value="LRR_SD22"/>
    <property type="match status" value="7"/>
</dbReference>
<evidence type="ECO:0000256" key="7">
    <source>
        <dbReference type="SAM" id="Coils"/>
    </source>
</evidence>
<evidence type="ECO:0000259" key="10">
    <source>
        <dbReference type="Pfam" id="PF17936"/>
    </source>
</evidence>
<gene>
    <name evidence="12" type="ORF">HCA55_09030</name>
</gene>